<protein>
    <submittedName>
        <fullName evidence="2">Uncharacterized protein</fullName>
    </submittedName>
</protein>
<dbReference type="EMBL" id="WEKT01000022">
    <property type="protein sequence ID" value="MZI94067.1"/>
    <property type="molecule type" value="Genomic_DNA"/>
</dbReference>
<feature type="transmembrane region" description="Helical" evidence="1">
    <location>
        <begin position="164"/>
        <end position="185"/>
    </location>
</feature>
<gene>
    <name evidence="2" type="ORF">F9817_12780</name>
</gene>
<reference evidence="2 3" key="1">
    <citation type="submission" date="2019-10" db="EMBL/GenBank/DDBJ databases">
        <title>Vibrio sp. nov. isolated from a shrimp pond.</title>
        <authorList>
            <person name="Gomez-Gil B."/>
            <person name="Enciso-Ibarra J."/>
            <person name="Enciso-Ibarra K."/>
            <person name="Bolan-Mejia C."/>
        </authorList>
    </citation>
    <scope>NUCLEOTIDE SEQUENCE [LARGE SCALE GENOMIC DNA]</scope>
    <source>
        <strain evidence="2 3">CAIM 722</strain>
    </source>
</reference>
<organism evidence="2 3">
    <name type="scientific">Vibrio eleionomae</name>
    <dbReference type="NCBI Taxonomy" id="2653505"/>
    <lineage>
        <taxon>Bacteria</taxon>
        <taxon>Pseudomonadati</taxon>
        <taxon>Pseudomonadota</taxon>
        <taxon>Gammaproteobacteria</taxon>
        <taxon>Vibrionales</taxon>
        <taxon>Vibrionaceae</taxon>
        <taxon>Vibrio</taxon>
    </lineage>
</organism>
<keyword evidence="1" id="KW-1133">Transmembrane helix</keyword>
<dbReference type="AlphaFoldDB" id="A0A7X4LLB8"/>
<proteinExistence type="predicted"/>
<dbReference type="Proteomes" id="UP000462621">
    <property type="component" value="Unassembled WGS sequence"/>
</dbReference>
<keyword evidence="1" id="KW-0812">Transmembrane</keyword>
<feature type="transmembrane region" description="Helical" evidence="1">
    <location>
        <begin position="133"/>
        <end position="152"/>
    </location>
</feature>
<dbReference type="RefSeq" id="WP_161156113.1">
    <property type="nucleotide sequence ID" value="NZ_WEKT01000022.1"/>
</dbReference>
<sequence>MNQNSKLLMGIYASGLLYIATVTLAFSPQEGTIGRGIASLSGSINRPELLPWLLIAIGIFCALILIIFGIGDFFQSYKNTLSRDFRLLKKAKDEIREQTGIDHPVGTVNIKSLFNPTASLGIWMTSKGTWSRALSITLNPITYAWLVAVSFIKTFFVNDGFKLYLLPSLFSFGPLLHGLLVLGGIST</sequence>
<comment type="caution">
    <text evidence="2">The sequence shown here is derived from an EMBL/GenBank/DDBJ whole genome shotgun (WGS) entry which is preliminary data.</text>
</comment>
<keyword evidence="1" id="KW-0472">Membrane</keyword>
<evidence type="ECO:0000313" key="2">
    <source>
        <dbReference type="EMBL" id="MZI94067.1"/>
    </source>
</evidence>
<evidence type="ECO:0000313" key="3">
    <source>
        <dbReference type="Proteomes" id="UP000462621"/>
    </source>
</evidence>
<feature type="transmembrane region" description="Helical" evidence="1">
    <location>
        <begin position="49"/>
        <end position="74"/>
    </location>
</feature>
<keyword evidence="3" id="KW-1185">Reference proteome</keyword>
<accession>A0A7X4LLB8</accession>
<evidence type="ECO:0000256" key="1">
    <source>
        <dbReference type="SAM" id="Phobius"/>
    </source>
</evidence>
<name>A0A7X4LLB8_9VIBR</name>
<feature type="transmembrane region" description="Helical" evidence="1">
    <location>
        <begin position="7"/>
        <end position="29"/>
    </location>
</feature>